<dbReference type="Proteomes" id="UP000318437">
    <property type="component" value="Unassembled WGS sequence"/>
</dbReference>
<evidence type="ECO:0000313" key="7">
    <source>
        <dbReference type="EMBL" id="TWU28270.1"/>
    </source>
</evidence>
<evidence type="ECO:0000256" key="1">
    <source>
        <dbReference type="ARBA" id="ARBA00004141"/>
    </source>
</evidence>
<feature type="transmembrane region" description="Helical" evidence="6">
    <location>
        <begin position="83"/>
        <end position="102"/>
    </location>
</feature>
<evidence type="ECO:0000256" key="4">
    <source>
        <dbReference type="ARBA" id="ARBA00022989"/>
    </source>
</evidence>
<gene>
    <name evidence="7" type="ORF">Pla144_15570</name>
</gene>
<organism evidence="7 8">
    <name type="scientific">Bythopirellula polymerisocia</name>
    <dbReference type="NCBI Taxonomy" id="2528003"/>
    <lineage>
        <taxon>Bacteria</taxon>
        <taxon>Pseudomonadati</taxon>
        <taxon>Planctomycetota</taxon>
        <taxon>Planctomycetia</taxon>
        <taxon>Pirellulales</taxon>
        <taxon>Lacipirellulaceae</taxon>
        <taxon>Bythopirellula</taxon>
    </lineage>
</organism>
<evidence type="ECO:0000256" key="3">
    <source>
        <dbReference type="ARBA" id="ARBA00022692"/>
    </source>
</evidence>
<keyword evidence="5 6" id="KW-0472">Membrane</keyword>
<dbReference type="OrthoDB" id="9802121at2"/>
<sequence>MPNHIALSLGALLAAAAVGLGAFGAHGLQDTLLELGHEADAVKRIDWFETGVHYHLYHALGILIAVLIAEFSRPTRWLRIAPLLFLIGILLFSGSLYAMALAPEGWRWLGAVVPLGGLAMIIGWIAVACGAMSLRAPS</sequence>
<evidence type="ECO:0000256" key="5">
    <source>
        <dbReference type="ARBA" id="ARBA00023136"/>
    </source>
</evidence>
<protein>
    <recommendedName>
        <fullName evidence="9">DUF423 domain-containing protein</fullName>
    </recommendedName>
</protein>
<comment type="subcellular location">
    <subcellularLocation>
        <location evidence="1">Membrane</location>
        <topology evidence="1">Multi-pass membrane protein</topology>
    </subcellularLocation>
</comment>
<dbReference type="RefSeq" id="WP_146449546.1">
    <property type="nucleotide sequence ID" value="NZ_SJPS01000002.1"/>
</dbReference>
<name>A0A5C6CUM2_9BACT</name>
<comment type="caution">
    <text evidence="7">The sequence shown here is derived from an EMBL/GenBank/DDBJ whole genome shotgun (WGS) entry which is preliminary data.</text>
</comment>
<evidence type="ECO:0000313" key="8">
    <source>
        <dbReference type="Proteomes" id="UP000318437"/>
    </source>
</evidence>
<accession>A0A5C6CUM2</accession>
<dbReference type="EMBL" id="SJPS01000002">
    <property type="protein sequence ID" value="TWU28270.1"/>
    <property type="molecule type" value="Genomic_DNA"/>
</dbReference>
<comment type="similarity">
    <text evidence="2">Belongs to the UPF0382 family.</text>
</comment>
<proteinExistence type="inferred from homology"/>
<keyword evidence="8" id="KW-1185">Reference proteome</keyword>
<dbReference type="PANTHER" id="PTHR43461">
    <property type="entry name" value="TRANSMEMBRANE PROTEIN 256"/>
    <property type="match status" value="1"/>
</dbReference>
<dbReference type="AlphaFoldDB" id="A0A5C6CUM2"/>
<reference evidence="7 8" key="1">
    <citation type="submission" date="2019-02" db="EMBL/GenBank/DDBJ databases">
        <title>Deep-cultivation of Planctomycetes and their phenomic and genomic characterization uncovers novel biology.</title>
        <authorList>
            <person name="Wiegand S."/>
            <person name="Jogler M."/>
            <person name="Boedeker C."/>
            <person name="Pinto D."/>
            <person name="Vollmers J."/>
            <person name="Rivas-Marin E."/>
            <person name="Kohn T."/>
            <person name="Peeters S.H."/>
            <person name="Heuer A."/>
            <person name="Rast P."/>
            <person name="Oberbeckmann S."/>
            <person name="Bunk B."/>
            <person name="Jeske O."/>
            <person name="Meyerdierks A."/>
            <person name="Storesund J.E."/>
            <person name="Kallscheuer N."/>
            <person name="Luecker S."/>
            <person name="Lage O.M."/>
            <person name="Pohl T."/>
            <person name="Merkel B.J."/>
            <person name="Hornburger P."/>
            <person name="Mueller R.-W."/>
            <person name="Bruemmer F."/>
            <person name="Labrenz M."/>
            <person name="Spormann A.M."/>
            <person name="Op Den Camp H."/>
            <person name="Overmann J."/>
            <person name="Amann R."/>
            <person name="Jetten M.S.M."/>
            <person name="Mascher T."/>
            <person name="Medema M.H."/>
            <person name="Devos D.P."/>
            <person name="Kaster A.-K."/>
            <person name="Ovreas L."/>
            <person name="Rohde M."/>
            <person name="Galperin M.Y."/>
            <person name="Jogler C."/>
        </authorList>
    </citation>
    <scope>NUCLEOTIDE SEQUENCE [LARGE SCALE GENOMIC DNA]</scope>
    <source>
        <strain evidence="7 8">Pla144</strain>
    </source>
</reference>
<keyword evidence="3 6" id="KW-0812">Transmembrane</keyword>
<evidence type="ECO:0000256" key="6">
    <source>
        <dbReference type="SAM" id="Phobius"/>
    </source>
</evidence>
<feature type="transmembrane region" description="Helical" evidence="6">
    <location>
        <begin position="108"/>
        <end position="134"/>
    </location>
</feature>
<evidence type="ECO:0000256" key="2">
    <source>
        <dbReference type="ARBA" id="ARBA00009694"/>
    </source>
</evidence>
<feature type="transmembrane region" description="Helical" evidence="6">
    <location>
        <begin position="51"/>
        <end position="71"/>
    </location>
</feature>
<dbReference type="PANTHER" id="PTHR43461:SF1">
    <property type="entry name" value="TRANSMEMBRANE PROTEIN 256"/>
    <property type="match status" value="1"/>
</dbReference>
<dbReference type="Pfam" id="PF04241">
    <property type="entry name" value="DUF423"/>
    <property type="match status" value="1"/>
</dbReference>
<evidence type="ECO:0008006" key="9">
    <source>
        <dbReference type="Google" id="ProtNLM"/>
    </source>
</evidence>
<keyword evidence="4 6" id="KW-1133">Transmembrane helix</keyword>
<dbReference type="InterPro" id="IPR006696">
    <property type="entry name" value="DUF423"/>
</dbReference>
<dbReference type="GO" id="GO:0005886">
    <property type="term" value="C:plasma membrane"/>
    <property type="evidence" value="ECO:0007669"/>
    <property type="project" value="TreeGrafter"/>
</dbReference>